<feature type="compositionally biased region" description="Acidic residues" evidence="1">
    <location>
        <begin position="283"/>
        <end position="296"/>
    </location>
</feature>
<evidence type="ECO:0000313" key="4">
    <source>
        <dbReference type="Proteomes" id="UP001237642"/>
    </source>
</evidence>
<reference evidence="3" key="1">
    <citation type="submission" date="2023-02" db="EMBL/GenBank/DDBJ databases">
        <title>Genome of toxic invasive species Heracleum sosnowskyi carries increased number of genes despite the absence of recent whole-genome duplications.</title>
        <authorList>
            <person name="Schelkunov M."/>
            <person name="Shtratnikova V."/>
            <person name="Makarenko M."/>
            <person name="Klepikova A."/>
            <person name="Omelchenko D."/>
            <person name="Novikova G."/>
            <person name="Obukhova E."/>
            <person name="Bogdanov V."/>
            <person name="Penin A."/>
            <person name="Logacheva M."/>
        </authorList>
    </citation>
    <scope>NUCLEOTIDE SEQUENCE</scope>
    <source>
        <strain evidence="3">Hsosn_3</strain>
        <tissue evidence="3">Leaf</tissue>
    </source>
</reference>
<evidence type="ECO:0000256" key="1">
    <source>
        <dbReference type="SAM" id="MobiDB-lite"/>
    </source>
</evidence>
<dbReference type="Pfam" id="PF20241">
    <property type="entry name" value="DUF6598"/>
    <property type="match status" value="1"/>
</dbReference>
<dbReference type="InterPro" id="IPR046533">
    <property type="entry name" value="DUF6598"/>
</dbReference>
<evidence type="ECO:0000259" key="2">
    <source>
        <dbReference type="Pfam" id="PF20241"/>
    </source>
</evidence>
<comment type="caution">
    <text evidence="3">The sequence shown here is derived from an EMBL/GenBank/DDBJ whole genome shotgun (WGS) entry which is preliminary data.</text>
</comment>
<reference evidence="3" key="2">
    <citation type="submission" date="2023-05" db="EMBL/GenBank/DDBJ databases">
        <authorList>
            <person name="Schelkunov M.I."/>
        </authorList>
    </citation>
    <scope>NUCLEOTIDE SEQUENCE</scope>
    <source>
        <strain evidence="3">Hsosn_3</strain>
        <tissue evidence="3">Leaf</tissue>
    </source>
</reference>
<dbReference type="EMBL" id="JAUIZM010000009">
    <property type="protein sequence ID" value="KAK1365125.1"/>
    <property type="molecule type" value="Genomic_DNA"/>
</dbReference>
<feature type="region of interest" description="Disordered" evidence="1">
    <location>
        <begin position="268"/>
        <end position="309"/>
    </location>
</feature>
<protein>
    <recommendedName>
        <fullName evidence="2">DUF6598 domain-containing protein</fullName>
    </recommendedName>
</protein>
<organism evidence="3 4">
    <name type="scientific">Heracleum sosnowskyi</name>
    <dbReference type="NCBI Taxonomy" id="360622"/>
    <lineage>
        <taxon>Eukaryota</taxon>
        <taxon>Viridiplantae</taxon>
        <taxon>Streptophyta</taxon>
        <taxon>Embryophyta</taxon>
        <taxon>Tracheophyta</taxon>
        <taxon>Spermatophyta</taxon>
        <taxon>Magnoliopsida</taxon>
        <taxon>eudicotyledons</taxon>
        <taxon>Gunneridae</taxon>
        <taxon>Pentapetalae</taxon>
        <taxon>asterids</taxon>
        <taxon>campanulids</taxon>
        <taxon>Apiales</taxon>
        <taxon>Apiaceae</taxon>
        <taxon>Apioideae</taxon>
        <taxon>apioid superclade</taxon>
        <taxon>Tordylieae</taxon>
        <taxon>Tordyliinae</taxon>
        <taxon>Heracleum</taxon>
    </lineage>
</organism>
<dbReference type="AlphaFoldDB" id="A0AAD8HFC3"/>
<name>A0AAD8HFC3_9APIA</name>
<accession>A0AAD8HFC3</accession>
<keyword evidence="4" id="KW-1185">Reference proteome</keyword>
<feature type="domain" description="DUF6598" evidence="2">
    <location>
        <begin position="38"/>
        <end position="228"/>
    </location>
</feature>
<evidence type="ECO:0000313" key="3">
    <source>
        <dbReference type="EMBL" id="KAK1365125.1"/>
    </source>
</evidence>
<proteinExistence type="predicted"/>
<dbReference type="Proteomes" id="UP001237642">
    <property type="component" value="Unassembled WGS sequence"/>
</dbReference>
<sequence>MSLLEPKEPEGWEGLSLMEVFRIVYMGEEQVMPNKQIGWIKIKTDDRFQYLYKVEDVDPTMESIECMQDLNLTVKGPTISFSEVKIKFDLFRRGVAFKDCIWLQWDPYPSDVRFMERRIASRDGTEVISIMMGLFGNATVASLEVKLKHYSAATTVYGLVCASNSKLDIPRARSMLFLKKHDTGTKVGNDGIIPLSKSSVGVPLGSMLNVDISLHYDGQHHAFSLCFEALLNGKTAKGGPSEENAEIQVTVIWDADEDSNHYALYDEDSNFSAPCEQLPFPIYDEDDDEDEDEDTDFSVSDGNMSDKES</sequence>
<gene>
    <name evidence="3" type="ORF">POM88_040686</name>
</gene>